<dbReference type="KEGG" id="ssl:SS1G_01981"/>
<evidence type="ECO:0000313" key="2">
    <source>
        <dbReference type="Proteomes" id="UP000001312"/>
    </source>
</evidence>
<dbReference type="RefSeq" id="XP_001597785.1">
    <property type="nucleotide sequence ID" value="XM_001597735.1"/>
</dbReference>
<dbReference type="EMBL" id="CH476622">
    <property type="protein sequence ID" value="EDN97053.1"/>
    <property type="molecule type" value="Genomic_DNA"/>
</dbReference>
<sequence length="140" mass="15247">MRESKNSLTGNLSSHEISVVELASTLNLSFRRDVGQVAKSGKHYPSPHEILAQILRSRTFLSGETVATGWTYIVTASHDPRRSLTCAAAEFEHQACKPASLQTICGHAALDIFIRGIDVVSVISRIEGPVCIINSFLKNV</sequence>
<gene>
    <name evidence="1" type="ORF">SS1G_01981</name>
</gene>
<keyword evidence="2" id="KW-1185">Reference proteome</keyword>
<protein>
    <submittedName>
        <fullName evidence="1">Uncharacterized protein</fullName>
    </submittedName>
</protein>
<dbReference type="AlphaFoldDB" id="A7E9K1"/>
<dbReference type="GeneID" id="5493759"/>
<organism evidence="1 2">
    <name type="scientific">Sclerotinia sclerotiorum (strain ATCC 18683 / 1980 / Ss-1)</name>
    <name type="common">White mold</name>
    <name type="synonym">Whetzelinia sclerotiorum</name>
    <dbReference type="NCBI Taxonomy" id="665079"/>
    <lineage>
        <taxon>Eukaryota</taxon>
        <taxon>Fungi</taxon>
        <taxon>Dikarya</taxon>
        <taxon>Ascomycota</taxon>
        <taxon>Pezizomycotina</taxon>
        <taxon>Leotiomycetes</taxon>
        <taxon>Helotiales</taxon>
        <taxon>Sclerotiniaceae</taxon>
        <taxon>Sclerotinia</taxon>
    </lineage>
</organism>
<evidence type="ECO:0000313" key="1">
    <source>
        <dbReference type="EMBL" id="EDN97053.1"/>
    </source>
</evidence>
<reference evidence="2" key="1">
    <citation type="journal article" date="2011" name="PLoS Genet.">
        <title>Genomic analysis of the necrotrophic fungal pathogens Sclerotinia sclerotiorum and Botrytis cinerea.</title>
        <authorList>
            <person name="Amselem J."/>
            <person name="Cuomo C.A."/>
            <person name="van Kan J.A."/>
            <person name="Viaud M."/>
            <person name="Benito E.P."/>
            <person name="Couloux A."/>
            <person name="Coutinho P.M."/>
            <person name="de Vries R.P."/>
            <person name="Dyer P.S."/>
            <person name="Fillinger S."/>
            <person name="Fournier E."/>
            <person name="Gout L."/>
            <person name="Hahn M."/>
            <person name="Kohn L."/>
            <person name="Lapalu N."/>
            <person name="Plummer K.M."/>
            <person name="Pradier J.M."/>
            <person name="Quevillon E."/>
            <person name="Sharon A."/>
            <person name="Simon A."/>
            <person name="ten Have A."/>
            <person name="Tudzynski B."/>
            <person name="Tudzynski P."/>
            <person name="Wincker P."/>
            <person name="Andrew M."/>
            <person name="Anthouard V."/>
            <person name="Beever R.E."/>
            <person name="Beffa R."/>
            <person name="Benoit I."/>
            <person name="Bouzid O."/>
            <person name="Brault B."/>
            <person name="Chen Z."/>
            <person name="Choquer M."/>
            <person name="Collemare J."/>
            <person name="Cotton P."/>
            <person name="Danchin E.G."/>
            <person name="Da Silva C."/>
            <person name="Gautier A."/>
            <person name="Giraud C."/>
            <person name="Giraud T."/>
            <person name="Gonzalez C."/>
            <person name="Grossetete S."/>
            <person name="Guldener U."/>
            <person name="Henrissat B."/>
            <person name="Howlett B.J."/>
            <person name="Kodira C."/>
            <person name="Kretschmer M."/>
            <person name="Lappartient A."/>
            <person name="Leroch M."/>
            <person name="Levis C."/>
            <person name="Mauceli E."/>
            <person name="Neuveglise C."/>
            <person name="Oeser B."/>
            <person name="Pearson M."/>
            <person name="Poulain J."/>
            <person name="Poussereau N."/>
            <person name="Quesneville H."/>
            <person name="Rascle C."/>
            <person name="Schumacher J."/>
            <person name="Segurens B."/>
            <person name="Sexton A."/>
            <person name="Silva E."/>
            <person name="Sirven C."/>
            <person name="Soanes D.M."/>
            <person name="Talbot N.J."/>
            <person name="Templeton M."/>
            <person name="Yandava C."/>
            <person name="Yarden O."/>
            <person name="Zeng Q."/>
            <person name="Rollins J.A."/>
            <person name="Lebrun M.H."/>
            <person name="Dickman M."/>
        </authorList>
    </citation>
    <scope>NUCLEOTIDE SEQUENCE [LARGE SCALE GENOMIC DNA]</scope>
    <source>
        <strain evidence="2">ATCC 18683 / 1980 / Ss-1</strain>
    </source>
</reference>
<name>A7E9K1_SCLS1</name>
<dbReference type="HOGENOM" id="CLU_1836342_0_0_1"/>
<dbReference type="Proteomes" id="UP000001312">
    <property type="component" value="Unassembled WGS sequence"/>
</dbReference>
<dbReference type="InParanoid" id="A7E9K1"/>
<proteinExistence type="predicted"/>
<accession>A7E9K1</accession>